<feature type="domain" description="Helicase ATP-binding" evidence="3">
    <location>
        <begin position="1"/>
        <end position="95"/>
    </location>
</feature>
<organism evidence="4 5">
    <name type="scientific">Bonamia ostreae</name>
    <dbReference type="NCBI Taxonomy" id="126728"/>
    <lineage>
        <taxon>Eukaryota</taxon>
        <taxon>Sar</taxon>
        <taxon>Rhizaria</taxon>
        <taxon>Endomyxa</taxon>
        <taxon>Ascetosporea</taxon>
        <taxon>Haplosporida</taxon>
        <taxon>Bonamia</taxon>
    </lineage>
</organism>
<name>A0ABV2AGH8_9EUKA</name>
<dbReference type="PANTHER" id="PTHR47958">
    <property type="entry name" value="ATP-DEPENDENT RNA HELICASE DBP3"/>
    <property type="match status" value="1"/>
</dbReference>
<gene>
    <name evidence="4" type="ORF">MHBO_000638</name>
</gene>
<evidence type="ECO:0000313" key="5">
    <source>
        <dbReference type="Proteomes" id="UP001439008"/>
    </source>
</evidence>
<dbReference type="Pfam" id="PF00270">
    <property type="entry name" value="DEAD"/>
    <property type="match status" value="1"/>
</dbReference>
<dbReference type="EMBL" id="JBDODL010000112">
    <property type="protein sequence ID" value="MES1918717.1"/>
    <property type="molecule type" value="Genomic_DNA"/>
</dbReference>
<evidence type="ECO:0000259" key="3">
    <source>
        <dbReference type="PROSITE" id="PS51192"/>
    </source>
</evidence>
<keyword evidence="5" id="KW-1185">Reference proteome</keyword>
<evidence type="ECO:0000313" key="4">
    <source>
        <dbReference type="EMBL" id="MES1918717.1"/>
    </source>
</evidence>
<accession>A0ABV2AGH8</accession>
<dbReference type="PROSITE" id="PS51192">
    <property type="entry name" value="HELICASE_ATP_BIND_1"/>
    <property type="match status" value="1"/>
</dbReference>
<dbReference type="Gene3D" id="3.40.50.300">
    <property type="entry name" value="P-loop containing nucleotide triphosphate hydrolases"/>
    <property type="match status" value="1"/>
</dbReference>
<evidence type="ECO:0000256" key="1">
    <source>
        <dbReference type="ARBA" id="ARBA00022801"/>
    </source>
</evidence>
<evidence type="ECO:0000256" key="2">
    <source>
        <dbReference type="ARBA" id="ARBA00022806"/>
    </source>
</evidence>
<keyword evidence="2" id="KW-0347">Helicase</keyword>
<dbReference type="SUPFAM" id="SSF52540">
    <property type="entry name" value="P-loop containing nucleoside triphosphate hydrolases"/>
    <property type="match status" value="1"/>
</dbReference>
<keyword evidence="2" id="KW-0067">ATP-binding</keyword>
<sequence length="95" mass="10825">MMLKRGVDIVVGTCGRIKDLLEKQMLRLKALQYVVLDEVDEMLNIGFADDVETILSQIGNGENSEKKNKKHQVLLFSATLPKWVEKIAMKYLAFL</sequence>
<proteinExistence type="predicted"/>
<protein>
    <recommendedName>
        <fullName evidence="3">Helicase ATP-binding domain-containing protein</fullName>
    </recommendedName>
</protein>
<dbReference type="InterPro" id="IPR011545">
    <property type="entry name" value="DEAD/DEAH_box_helicase_dom"/>
</dbReference>
<comment type="caution">
    <text evidence="4">The sequence shown here is derived from an EMBL/GenBank/DDBJ whole genome shotgun (WGS) entry which is preliminary data.</text>
</comment>
<keyword evidence="1" id="KW-0378">Hydrolase</keyword>
<dbReference type="InterPro" id="IPR014001">
    <property type="entry name" value="Helicase_ATP-bd"/>
</dbReference>
<dbReference type="InterPro" id="IPR027417">
    <property type="entry name" value="P-loop_NTPase"/>
</dbReference>
<dbReference type="Proteomes" id="UP001439008">
    <property type="component" value="Unassembled WGS sequence"/>
</dbReference>
<reference evidence="4 5" key="1">
    <citation type="journal article" date="2024" name="BMC Biol.">
        <title>Comparative genomics of Ascetosporea gives new insight into the evolutionary basis for animal parasitism in Rhizaria.</title>
        <authorList>
            <person name="Hiltunen Thoren M."/>
            <person name="Onut-Brannstrom I."/>
            <person name="Alfjorden A."/>
            <person name="Peckova H."/>
            <person name="Swords F."/>
            <person name="Hooper C."/>
            <person name="Holzer A.S."/>
            <person name="Bass D."/>
            <person name="Burki F."/>
        </authorList>
    </citation>
    <scope>NUCLEOTIDE SEQUENCE [LARGE SCALE GENOMIC DNA]</scope>
    <source>
        <strain evidence="4">20-A016</strain>
    </source>
</reference>
<keyword evidence="2" id="KW-0547">Nucleotide-binding</keyword>